<name>A0A926VL05_9CYAN</name>
<evidence type="ECO:0000256" key="2">
    <source>
        <dbReference type="ARBA" id="ARBA00022527"/>
    </source>
</evidence>
<comment type="catalytic activity">
    <reaction evidence="8">
        <text>L-seryl-[protein] + ATP = O-phospho-L-seryl-[protein] + ADP + H(+)</text>
        <dbReference type="Rhea" id="RHEA:17989"/>
        <dbReference type="Rhea" id="RHEA-COMP:9863"/>
        <dbReference type="Rhea" id="RHEA-COMP:11604"/>
        <dbReference type="ChEBI" id="CHEBI:15378"/>
        <dbReference type="ChEBI" id="CHEBI:29999"/>
        <dbReference type="ChEBI" id="CHEBI:30616"/>
        <dbReference type="ChEBI" id="CHEBI:83421"/>
        <dbReference type="ChEBI" id="CHEBI:456216"/>
        <dbReference type="EC" id="2.7.11.1"/>
    </reaction>
</comment>
<evidence type="ECO:0000256" key="1">
    <source>
        <dbReference type="ARBA" id="ARBA00012513"/>
    </source>
</evidence>
<keyword evidence="5 11" id="KW-0418">Kinase</keyword>
<dbReference type="CDD" id="cd14014">
    <property type="entry name" value="STKc_PknB_like"/>
    <property type="match status" value="1"/>
</dbReference>
<dbReference type="GO" id="GO:0005524">
    <property type="term" value="F:ATP binding"/>
    <property type="evidence" value="ECO:0007669"/>
    <property type="project" value="UniProtKB-KW"/>
</dbReference>
<evidence type="ECO:0000256" key="5">
    <source>
        <dbReference type="ARBA" id="ARBA00022777"/>
    </source>
</evidence>
<dbReference type="InterPro" id="IPR011009">
    <property type="entry name" value="Kinase-like_dom_sf"/>
</dbReference>
<reference evidence="11" key="1">
    <citation type="journal article" date="2015" name="ISME J.">
        <title>Draft Genome Sequence of Streptomyces incarnatus NRRL8089, which Produces the Nucleoside Antibiotic Sinefungin.</title>
        <authorList>
            <person name="Oshima K."/>
            <person name="Hattori M."/>
            <person name="Shimizu H."/>
            <person name="Fukuda K."/>
            <person name="Nemoto M."/>
            <person name="Inagaki K."/>
            <person name="Tamura T."/>
        </authorList>
    </citation>
    <scope>NUCLEOTIDE SEQUENCE</scope>
    <source>
        <strain evidence="11">FACHB-1375</strain>
    </source>
</reference>
<dbReference type="EMBL" id="JACJPW010000146">
    <property type="protein sequence ID" value="MBD2185845.1"/>
    <property type="molecule type" value="Genomic_DNA"/>
</dbReference>
<keyword evidence="12" id="KW-1185">Reference proteome</keyword>
<keyword evidence="3" id="KW-0808">Transferase</keyword>
<dbReference type="SUPFAM" id="SSF56112">
    <property type="entry name" value="Protein kinase-like (PK-like)"/>
    <property type="match status" value="1"/>
</dbReference>
<evidence type="ECO:0000256" key="4">
    <source>
        <dbReference type="ARBA" id="ARBA00022741"/>
    </source>
</evidence>
<dbReference type="RefSeq" id="WP_190474554.1">
    <property type="nucleotide sequence ID" value="NZ_JACJPW010000146.1"/>
</dbReference>
<protein>
    <recommendedName>
        <fullName evidence="1">non-specific serine/threonine protein kinase</fullName>
        <ecNumber evidence="1">2.7.11.1</ecNumber>
    </recommendedName>
</protein>
<organism evidence="11 12">
    <name type="scientific">Aerosakkonema funiforme FACHB-1375</name>
    <dbReference type="NCBI Taxonomy" id="2949571"/>
    <lineage>
        <taxon>Bacteria</taxon>
        <taxon>Bacillati</taxon>
        <taxon>Cyanobacteriota</taxon>
        <taxon>Cyanophyceae</taxon>
        <taxon>Oscillatoriophycideae</taxon>
        <taxon>Aerosakkonematales</taxon>
        <taxon>Aerosakkonemataceae</taxon>
        <taxon>Aerosakkonema</taxon>
    </lineage>
</organism>
<dbReference type="Pfam" id="PF00069">
    <property type="entry name" value="Pkinase"/>
    <property type="match status" value="1"/>
</dbReference>
<evidence type="ECO:0000259" key="10">
    <source>
        <dbReference type="PROSITE" id="PS50011"/>
    </source>
</evidence>
<evidence type="ECO:0000256" key="9">
    <source>
        <dbReference type="SAM" id="Phobius"/>
    </source>
</evidence>
<keyword evidence="2 11" id="KW-0723">Serine/threonine-protein kinase</keyword>
<dbReference type="Gene3D" id="1.10.510.10">
    <property type="entry name" value="Transferase(Phosphotransferase) domain 1"/>
    <property type="match status" value="1"/>
</dbReference>
<dbReference type="PROSITE" id="PS50011">
    <property type="entry name" value="PROTEIN_KINASE_DOM"/>
    <property type="match status" value="1"/>
</dbReference>
<comment type="catalytic activity">
    <reaction evidence="7">
        <text>L-threonyl-[protein] + ATP = O-phospho-L-threonyl-[protein] + ADP + H(+)</text>
        <dbReference type="Rhea" id="RHEA:46608"/>
        <dbReference type="Rhea" id="RHEA-COMP:11060"/>
        <dbReference type="Rhea" id="RHEA-COMP:11605"/>
        <dbReference type="ChEBI" id="CHEBI:15378"/>
        <dbReference type="ChEBI" id="CHEBI:30013"/>
        <dbReference type="ChEBI" id="CHEBI:30616"/>
        <dbReference type="ChEBI" id="CHEBI:61977"/>
        <dbReference type="ChEBI" id="CHEBI:456216"/>
        <dbReference type="EC" id="2.7.11.1"/>
    </reaction>
</comment>
<dbReference type="InterPro" id="IPR000719">
    <property type="entry name" value="Prot_kinase_dom"/>
</dbReference>
<dbReference type="GO" id="GO:0004674">
    <property type="term" value="F:protein serine/threonine kinase activity"/>
    <property type="evidence" value="ECO:0007669"/>
    <property type="project" value="UniProtKB-KW"/>
</dbReference>
<dbReference type="PANTHER" id="PTHR24363">
    <property type="entry name" value="SERINE/THREONINE PROTEIN KINASE"/>
    <property type="match status" value="1"/>
</dbReference>
<evidence type="ECO:0000313" key="12">
    <source>
        <dbReference type="Proteomes" id="UP000641646"/>
    </source>
</evidence>
<evidence type="ECO:0000313" key="11">
    <source>
        <dbReference type="EMBL" id="MBD2185845.1"/>
    </source>
</evidence>
<reference evidence="11" key="2">
    <citation type="submission" date="2020-08" db="EMBL/GenBank/DDBJ databases">
        <authorList>
            <person name="Chen M."/>
            <person name="Teng W."/>
            <person name="Zhao L."/>
            <person name="Hu C."/>
            <person name="Zhou Y."/>
            <person name="Han B."/>
            <person name="Song L."/>
            <person name="Shu W."/>
        </authorList>
    </citation>
    <scope>NUCLEOTIDE SEQUENCE</scope>
    <source>
        <strain evidence="11">FACHB-1375</strain>
    </source>
</reference>
<keyword evidence="6" id="KW-0067">ATP-binding</keyword>
<sequence>MELLHQPGDAIAQRYQIVNTLGQGGIGITYEAIDLHSNQRVALKELSFRRVSQWKVLELFEREAKILSHLNHPSIPRYLDYFQVDTPEDCRFYLVQELAEGRSLSSLVESGWRGKESEVRRLAVQVLEILTYLQEFAPPVIHRDIKPQNIIQREDGQIFLVDFGAVQDTYRQTVTGGSTVIGTYGYMAPEQFRGQAYPSTDLYGLGATLLFLLTHRSTVDLPQHRLKIDFRSQVEISDEFADWLETMLEPVPEDRFSSAKDALANLRGEHTITVQKRRKPAGSRIVLQNTGQRLVVEIPPSGWQFQNISWLGFALIWSGFLFFWTAGAIAVGAYLFFPLLSIPFWIVGLGMLGGVLFSVAGRTRLEIDRENFRLQWKLFAFSHQIRGRTQDIDRVDLCSNFEVNNKPVMACTIVEGVRTHSFGSWLAQSEKEWLREELTNYLGKKLS</sequence>
<dbReference type="AlphaFoldDB" id="A0A926VL05"/>
<dbReference type="SMART" id="SM00220">
    <property type="entry name" value="S_TKc"/>
    <property type="match status" value="1"/>
</dbReference>
<keyword evidence="9" id="KW-0472">Membrane</keyword>
<keyword evidence="4" id="KW-0547">Nucleotide-binding</keyword>
<accession>A0A926VL05</accession>
<evidence type="ECO:0000256" key="3">
    <source>
        <dbReference type="ARBA" id="ARBA00022679"/>
    </source>
</evidence>
<dbReference type="EC" id="2.7.11.1" evidence="1"/>
<feature type="transmembrane region" description="Helical" evidence="9">
    <location>
        <begin position="310"/>
        <end position="336"/>
    </location>
</feature>
<evidence type="ECO:0000256" key="7">
    <source>
        <dbReference type="ARBA" id="ARBA00047899"/>
    </source>
</evidence>
<dbReference type="Proteomes" id="UP000641646">
    <property type="component" value="Unassembled WGS sequence"/>
</dbReference>
<comment type="caution">
    <text evidence="11">The sequence shown here is derived from an EMBL/GenBank/DDBJ whole genome shotgun (WGS) entry which is preliminary data.</text>
</comment>
<feature type="transmembrane region" description="Helical" evidence="9">
    <location>
        <begin position="342"/>
        <end position="360"/>
    </location>
</feature>
<proteinExistence type="predicted"/>
<keyword evidence="9" id="KW-1133">Transmembrane helix</keyword>
<keyword evidence="9" id="KW-0812">Transmembrane</keyword>
<evidence type="ECO:0000256" key="8">
    <source>
        <dbReference type="ARBA" id="ARBA00048679"/>
    </source>
</evidence>
<gene>
    <name evidence="11" type="ORF">H6G03_33105</name>
</gene>
<dbReference type="PANTHER" id="PTHR24363:SF0">
    <property type="entry name" value="SERINE_THREONINE KINASE LIKE DOMAIN CONTAINING 1"/>
    <property type="match status" value="1"/>
</dbReference>
<feature type="domain" description="Protein kinase" evidence="10">
    <location>
        <begin position="15"/>
        <end position="273"/>
    </location>
</feature>
<evidence type="ECO:0000256" key="6">
    <source>
        <dbReference type="ARBA" id="ARBA00022840"/>
    </source>
</evidence>